<gene>
    <name evidence="1" type="ORF">CP960_00975</name>
</gene>
<evidence type="ECO:0008006" key="3">
    <source>
        <dbReference type="Google" id="ProtNLM"/>
    </source>
</evidence>
<evidence type="ECO:0000313" key="1">
    <source>
        <dbReference type="EMBL" id="PKI82064.1"/>
    </source>
</evidence>
<dbReference type="RefSeq" id="WP_101183326.1">
    <property type="nucleotide sequence ID" value="NZ_CP031218.1"/>
</dbReference>
<dbReference type="OrthoDB" id="14666at2"/>
<reference evidence="1 2" key="1">
    <citation type="submission" date="2017-09" db="EMBL/GenBank/DDBJ databases">
        <title>Genomics of the genus Arcobacter.</title>
        <authorList>
            <person name="Perez-Cataluna A."/>
            <person name="Figueras M.J."/>
            <person name="Salas-Masso N."/>
        </authorList>
    </citation>
    <scope>NUCLEOTIDE SEQUENCE [LARGE SCALE GENOMIC DNA]</scope>
    <source>
        <strain evidence="1 2">DSM 18005</strain>
    </source>
</reference>
<dbReference type="EMBL" id="NXIF01000005">
    <property type="protein sequence ID" value="PKI82064.1"/>
    <property type="molecule type" value="Genomic_DNA"/>
</dbReference>
<dbReference type="KEGG" id="ahs:AHALO_0434"/>
<evidence type="ECO:0000313" key="2">
    <source>
        <dbReference type="Proteomes" id="UP000233248"/>
    </source>
</evidence>
<organism evidence="1 2">
    <name type="scientific">Malaciobacter halophilus</name>
    <dbReference type="NCBI Taxonomy" id="197482"/>
    <lineage>
        <taxon>Bacteria</taxon>
        <taxon>Pseudomonadati</taxon>
        <taxon>Campylobacterota</taxon>
        <taxon>Epsilonproteobacteria</taxon>
        <taxon>Campylobacterales</taxon>
        <taxon>Arcobacteraceae</taxon>
        <taxon>Malaciobacter</taxon>
    </lineage>
</organism>
<accession>A0A2N1J6C1</accession>
<comment type="caution">
    <text evidence="1">The sequence shown here is derived from an EMBL/GenBank/DDBJ whole genome shotgun (WGS) entry which is preliminary data.</text>
</comment>
<keyword evidence="2" id="KW-1185">Reference proteome</keyword>
<dbReference type="AlphaFoldDB" id="A0A2N1J6C1"/>
<name>A0A2N1J6C1_9BACT</name>
<sequence>MNLPKDAKKIKIDNSTVDFYTFIKDGTKYYYFDTSICAAPEPMINAMAGLKIINDTNDKLIMLNHQIPSGLFPRIDKVFDFEIERLEEQNNVLITFTYKKESLAEVDFNNNSCAGV</sequence>
<proteinExistence type="predicted"/>
<protein>
    <recommendedName>
        <fullName evidence="3">DUF2249 domain-containing protein</fullName>
    </recommendedName>
</protein>
<dbReference type="Proteomes" id="UP000233248">
    <property type="component" value="Unassembled WGS sequence"/>
</dbReference>